<feature type="compositionally biased region" description="Low complexity" evidence="7">
    <location>
        <begin position="179"/>
        <end position="191"/>
    </location>
</feature>
<organism evidence="12 13">
    <name type="scientific">Plakobranchus ocellatus</name>
    <dbReference type="NCBI Taxonomy" id="259542"/>
    <lineage>
        <taxon>Eukaryota</taxon>
        <taxon>Metazoa</taxon>
        <taxon>Spiralia</taxon>
        <taxon>Lophotrochozoa</taxon>
        <taxon>Mollusca</taxon>
        <taxon>Gastropoda</taxon>
        <taxon>Heterobranchia</taxon>
        <taxon>Euthyneura</taxon>
        <taxon>Panpulmonata</taxon>
        <taxon>Sacoglossa</taxon>
        <taxon>Placobranchoidea</taxon>
        <taxon>Plakobranchidae</taxon>
        <taxon>Plakobranchus</taxon>
    </lineage>
</organism>
<keyword evidence="12" id="KW-0648">Protein biosynthesis</keyword>
<dbReference type="InterPro" id="IPR008276">
    <property type="entry name" value="C_nuclsd_transpt"/>
</dbReference>
<feature type="region of interest" description="Disordered" evidence="7">
    <location>
        <begin position="166"/>
        <end position="203"/>
    </location>
</feature>
<comment type="caution">
    <text evidence="12">The sequence shown here is derived from an EMBL/GenBank/DDBJ whole genome shotgun (WGS) entry which is preliminary data.</text>
</comment>
<feature type="transmembrane region" description="Helical" evidence="8">
    <location>
        <begin position="254"/>
        <end position="270"/>
    </location>
</feature>
<dbReference type="GO" id="GO:0003743">
    <property type="term" value="F:translation initiation factor activity"/>
    <property type="evidence" value="ECO:0007669"/>
    <property type="project" value="UniProtKB-KW"/>
</dbReference>
<keyword evidence="5 8" id="KW-1133">Transmembrane helix</keyword>
<feature type="transmembrane region" description="Helical" evidence="8">
    <location>
        <begin position="282"/>
        <end position="301"/>
    </location>
</feature>
<feature type="transmembrane region" description="Helical" evidence="8">
    <location>
        <begin position="413"/>
        <end position="433"/>
    </location>
</feature>
<dbReference type="InterPro" id="IPR011657">
    <property type="entry name" value="CNT_C_dom"/>
</dbReference>
<protein>
    <submittedName>
        <fullName evidence="12">Eukaryotic translation initiation factor 3 subunit g</fullName>
    </submittedName>
</protein>
<feature type="transmembrane region" description="Helical" evidence="8">
    <location>
        <begin position="335"/>
        <end position="359"/>
    </location>
</feature>
<evidence type="ECO:0000256" key="4">
    <source>
        <dbReference type="ARBA" id="ARBA00022692"/>
    </source>
</evidence>
<evidence type="ECO:0000256" key="3">
    <source>
        <dbReference type="ARBA" id="ARBA00022475"/>
    </source>
</evidence>
<accession>A0AAV4ANV0</accession>
<dbReference type="InterPro" id="IPR002668">
    <property type="entry name" value="CNT_N_dom"/>
</dbReference>
<evidence type="ECO:0000256" key="2">
    <source>
        <dbReference type="ARBA" id="ARBA00009033"/>
    </source>
</evidence>
<feature type="domain" description="Concentrative nucleoside transporter C-terminal" evidence="10">
    <location>
        <begin position="441"/>
        <end position="591"/>
    </location>
</feature>
<keyword evidence="6 8" id="KW-0472">Membrane</keyword>
<feature type="transmembrane region" description="Helical" evidence="8">
    <location>
        <begin position="229"/>
        <end position="248"/>
    </location>
</feature>
<comment type="subcellular location">
    <subcellularLocation>
        <location evidence="1">Cell membrane</location>
        <topology evidence="1">Multi-pass membrane protein</topology>
    </subcellularLocation>
</comment>
<evidence type="ECO:0000259" key="9">
    <source>
        <dbReference type="Pfam" id="PF01773"/>
    </source>
</evidence>
<evidence type="ECO:0000313" key="13">
    <source>
        <dbReference type="Proteomes" id="UP000735302"/>
    </source>
</evidence>
<feature type="domain" description="Nucleoside transporter/FeoB GTPase Gate" evidence="11">
    <location>
        <begin position="339"/>
        <end position="433"/>
    </location>
</feature>
<evidence type="ECO:0000313" key="12">
    <source>
        <dbReference type="EMBL" id="GFO08233.1"/>
    </source>
</evidence>
<dbReference type="Pfam" id="PF07662">
    <property type="entry name" value="Nucleos_tra2_C"/>
    <property type="match status" value="1"/>
</dbReference>
<dbReference type="Pfam" id="PF01773">
    <property type="entry name" value="Nucleos_tra2_N"/>
    <property type="match status" value="1"/>
</dbReference>
<dbReference type="InterPro" id="IPR011642">
    <property type="entry name" value="Gate_dom"/>
</dbReference>
<feature type="transmembrane region" description="Helical" evidence="8">
    <location>
        <begin position="371"/>
        <end position="393"/>
    </location>
</feature>
<dbReference type="Proteomes" id="UP000735302">
    <property type="component" value="Unassembled WGS sequence"/>
</dbReference>
<dbReference type="GO" id="GO:0005886">
    <property type="term" value="C:plasma membrane"/>
    <property type="evidence" value="ECO:0007669"/>
    <property type="project" value="UniProtKB-SubCell"/>
</dbReference>
<gene>
    <name evidence="12" type="ORF">PoB_003473800</name>
</gene>
<sequence length="629" mass="70809">MNATNAQQCDKTKANDNELNPSSFATLPQSSEMSDTTISLTEMISKASRADTNTQCCLEQSESAILDINDELSNIKFEKCATSTERAHNVSPDEPRSNPRRWKQVFRYTLCTTVAILYLIYFGFALALNFKHAIPLLVLTSLATVVLISKVVRSWLRRSDLVRHHRHHHHHHDHHRQQRQQQQHQTLQHPQNECRENNEGATKGKKCCQNRERLCNGFETILGNKKIKLACYLLVIAAACSYLIVQHWHCPDRLRPVAGMAAIVLLSWIISYNRAQIFWRPVIWGLVLQMCLGLVTLRTAFGRESFRFLGRQMELFLAHVDAGVLFVFGEKYQDFFFIFKLMPTVIFLSSVLAILYHVGLMQKVVEIMARAMAITMATTAAESTSTVACIFLGQPEASLTIKPFLPLMTRSELFAITTAGFASVTADVFAIFVHYGMPSAHIITAVLMSAPASIAVSKIICPEIEVSQTKDLKQLRIYAKQRPRYRSLLDAAVQGAQDAAKIILSIVVTIISFLSILSFLNAVINYLGELVNIEGLSLEKLMAYPLVPVAYLLGVDWEDCYPIAEVIGLKTFVNELVGYQRLDEIVKRGGIKHVCSIDKIFKASKNVRLETILNDSNVVYRLNTSEKKN</sequence>
<evidence type="ECO:0000259" key="11">
    <source>
        <dbReference type="Pfam" id="PF07670"/>
    </source>
</evidence>
<dbReference type="EMBL" id="BLXT01003952">
    <property type="protein sequence ID" value="GFO08233.1"/>
    <property type="molecule type" value="Genomic_DNA"/>
</dbReference>
<evidence type="ECO:0000256" key="8">
    <source>
        <dbReference type="SAM" id="Phobius"/>
    </source>
</evidence>
<dbReference type="PANTHER" id="PTHR10590">
    <property type="entry name" value="SODIUM/NUCLEOSIDE COTRANSPORTER"/>
    <property type="match status" value="1"/>
</dbReference>
<dbReference type="GO" id="GO:0005415">
    <property type="term" value="F:nucleoside:sodium symporter activity"/>
    <property type="evidence" value="ECO:0007669"/>
    <property type="project" value="TreeGrafter"/>
</dbReference>
<feature type="transmembrane region" description="Helical" evidence="8">
    <location>
        <begin position="502"/>
        <end position="524"/>
    </location>
</feature>
<keyword evidence="4 8" id="KW-0812">Transmembrane</keyword>
<keyword evidence="3" id="KW-1003">Cell membrane</keyword>
<feature type="transmembrane region" description="Helical" evidence="8">
    <location>
        <begin position="134"/>
        <end position="156"/>
    </location>
</feature>
<evidence type="ECO:0000256" key="7">
    <source>
        <dbReference type="SAM" id="MobiDB-lite"/>
    </source>
</evidence>
<evidence type="ECO:0000256" key="5">
    <source>
        <dbReference type="ARBA" id="ARBA00022989"/>
    </source>
</evidence>
<keyword evidence="12" id="KW-0396">Initiation factor</keyword>
<dbReference type="PANTHER" id="PTHR10590:SF4">
    <property type="entry name" value="SOLUTE CARRIER FAMILY 28 MEMBER 3"/>
    <property type="match status" value="1"/>
</dbReference>
<keyword evidence="13" id="KW-1185">Reference proteome</keyword>
<evidence type="ECO:0000259" key="10">
    <source>
        <dbReference type="Pfam" id="PF07662"/>
    </source>
</evidence>
<feature type="domain" description="Concentrative nucleoside transporter N-terminal" evidence="9">
    <location>
        <begin position="258"/>
        <end position="330"/>
    </location>
</feature>
<comment type="similarity">
    <text evidence="2">Belongs to the concentrative nucleoside transporter (CNT) (TC 2.A.41) family.</text>
</comment>
<feature type="compositionally biased region" description="Basic residues" evidence="7">
    <location>
        <begin position="166"/>
        <end position="178"/>
    </location>
</feature>
<dbReference type="Pfam" id="PF07670">
    <property type="entry name" value="Gate"/>
    <property type="match status" value="1"/>
</dbReference>
<evidence type="ECO:0000256" key="1">
    <source>
        <dbReference type="ARBA" id="ARBA00004651"/>
    </source>
</evidence>
<feature type="transmembrane region" description="Helical" evidence="8">
    <location>
        <begin position="105"/>
        <end position="128"/>
    </location>
</feature>
<feature type="compositionally biased region" description="Polar residues" evidence="7">
    <location>
        <begin position="17"/>
        <end position="33"/>
    </location>
</feature>
<reference evidence="12 13" key="1">
    <citation type="journal article" date="2021" name="Elife">
        <title>Chloroplast acquisition without the gene transfer in kleptoplastic sea slugs, Plakobranchus ocellatus.</title>
        <authorList>
            <person name="Maeda T."/>
            <person name="Takahashi S."/>
            <person name="Yoshida T."/>
            <person name="Shimamura S."/>
            <person name="Takaki Y."/>
            <person name="Nagai Y."/>
            <person name="Toyoda A."/>
            <person name="Suzuki Y."/>
            <person name="Arimoto A."/>
            <person name="Ishii H."/>
            <person name="Satoh N."/>
            <person name="Nishiyama T."/>
            <person name="Hasebe M."/>
            <person name="Maruyama T."/>
            <person name="Minagawa J."/>
            <person name="Obokata J."/>
            <person name="Shigenobu S."/>
        </authorList>
    </citation>
    <scope>NUCLEOTIDE SEQUENCE [LARGE SCALE GENOMIC DNA]</scope>
</reference>
<evidence type="ECO:0000256" key="6">
    <source>
        <dbReference type="ARBA" id="ARBA00023136"/>
    </source>
</evidence>
<proteinExistence type="inferred from homology"/>
<dbReference type="AlphaFoldDB" id="A0AAV4ANV0"/>
<feature type="region of interest" description="Disordered" evidence="7">
    <location>
        <begin position="1"/>
        <end position="33"/>
    </location>
</feature>
<name>A0AAV4ANV0_9GAST</name>